<dbReference type="Proteomes" id="UP000076858">
    <property type="component" value="Unassembled WGS sequence"/>
</dbReference>
<gene>
    <name evidence="1" type="ORF">APZ42_003961</name>
</gene>
<keyword evidence="2" id="KW-1185">Reference proteome</keyword>
<sequence length="87" mass="9991">GCRRQIERRDLWKQKIIALSSLRVMVANDLASWELMTAAGGELKQEIYVIPRDLHSPQKQEEVLPSYSPRRVIKSGSSPFMFLNFDG</sequence>
<comment type="caution">
    <text evidence="1">The sequence shown here is derived from an EMBL/GenBank/DDBJ whole genome shotgun (WGS) entry which is preliminary data.</text>
</comment>
<protein>
    <submittedName>
        <fullName evidence="1">Uncharacterized protein</fullName>
    </submittedName>
</protein>
<dbReference type="EMBL" id="LRGB01012124">
    <property type="protein sequence ID" value="KZR99956.1"/>
    <property type="molecule type" value="Genomic_DNA"/>
</dbReference>
<feature type="non-terminal residue" evidence="1">
    <location>
        <position position="1"/>
    </location>
</feature>
<proteinExistence type="predicted"/>
<reference evidence="1 2" key="1">
    <citation type="submission" date="2016-03" db="EMBL/GenBank/DDBJ databases">
        <title>EvidentialGene: Evidence-directed Construction of Genes on Genomes.</title>
        <authorList>
            <person name="Gilbert D.G."/>
            <person name="Choi J.-H."/>
            <person name="Mockaitis K."/>
            <person name="Colbourne J."/>
            <person name="Pfrender M."/>
        </authorList>
    </citation>
    <scope>NUCLEOTIDE SEQUENCE [LARGE SCALE GENOMIC DNA]</scope>
    <source>
        <strain evidence="1 2">Xinb3</strain>
        <tissue evidence="1">Complete organism</tissue>
    </source>
</reference>
<evidence type="ECO:0000313" key="2">
    <source>
        <dbReference type="Proteomes" id="UP000076858"/>
    </source>
</evidence>
<evidence type="ECO:0000313" key="1">
    <source>
        <dbReference type="EMBL" id="KZR99956.1"/>
    </source>
</evidence>
<accession>A0A164HBX0</accession>
<dbReference type="AlphaFoldDB" id="A0A164HBX0"/>
<name>A0A164HBX0_9CRUS</name>
<organism evidence="1 2">
    <name type="scientific">Daphnia magna</name>
    <dbReference type="NCBI Taxonomy" id="35525"/>
    <lineage>
        <taxon>Eukaryota</taxon>
        <taxon>Metazoa</taxon>
        <taxon>Ecdysozoa</taxon>
        <taxon>Arthropoda</taxon>
        <taxon>Crustacea</taxon>
        <taxon>Branchiopoda</taxon>
        <taxon>Diplostraca</taxon>
        <taxon>Cladocera</taxon>
        <taxon>Anomopoda</taxon>
        <taxon>Daphniidae</taxon>
        <taxon>Daphnia</taxon>
    </lineage>
</organism>